<evidence type="ECO:0000256" key="1">
    <source>
        <dbReference type="SAM" id="Phobius"/>
    </source>
</evidence>
<dbReference type="RefSeq" id="WP_083206108.1">
    <property type="nucleotide sequence ID" value="NZ_JAJGNR010000001.1"/>
</dbReference>
<dbReference type="NCBIfam" id="TIGR03647">
    <property type="entry name" value="Na_symport_sm"/>
    <property type="match status" value="1"/>
</dbReference>
<evidence type="ECO:0000313" key="3">
    <source>
        <dbReference type="EMBL" id="SOC22507.1"/>
    </source>
</evidence>
<evidence type="ECO:0000313" key="4">
    <source>
        <dbReference type="Proteomes" id="UP000219331"/>
    </source>
</evidence>
<keyword evidence="1" id="KW-0472">Membrane</keyword>
<sequence>MTDKLPPEVAEAHWTKTRNLMWTTLGIWAVFSFLIHMFVTSLNNVVILGFPLGFYMAAQGSLIVFVVLIFWFSSRQNSIDEEFGVAED</sequence>
<organism evidence="3 4">
    <name type="scientific">Stappia indica</name>
    <dbReference type="NCBI Taxonomy" id="538381"/>
    <lineage>
        <taxon>Bacteria</taxon>
        <taxon>Pseudomonadati</taxon>
        <taxon>Pseudomonadota</taxon>
        <taxon>Alphaproteobacteria</taxon>
        <taxon>Hyphomicrobiales</taxon>
        <taxon>Stappiaceae</taxon>
        <taxon>Stappia</taxon>
    </lineage>
</organism>
<keyword evidence="4" id="KW-1185">Reference proteome</keyword>
<dbReference type="InterPro" id="IPR019886">
    <property type="entry name" value="Na_symporter_ssu"/>
</dbReference>
<dbReference type="EMBL" id="OBML01000012">
    <property type="protein sequence ID" value="SOC22507.1"/>
    <property type="molecule type" value="Genomic_DNA"/>
</dbReference>
<accession>A0A285TJG8</accession>
<reference evidence="3 4" key="1">
    <citation type="submission" date="2017-08" db="EMBL/GenBank/DDBJ databases">
        <authorList>
            <person name="de Groot N.N."/>
        </authorList>
    </citation>
    <scope>NUCLEOTIDE SEQUENCE [LARGE SCALE GENOMIC DNA]</scope>
    <source>
        <strain evidence="3 4">USBA 352</strain>
    </source>
</reference>
<proteinExistence type="predicted"/>
<evidence type="ECO:0000259" key="2">
    <source>
        <dbReference type="Pfam" id="PF13937"/>
    </source>
</evidence>
<gene>
    <name evidence="3" type="ORF">SAMN05421512_11284</name>
</gene>
<keyword evidence="1" id="KW-1133">Transmembrane helix</keyword>
<feature type="transmembrane region" description="Helical" evidence="1">
    <location>
        <begin position="45"/>
        <end position="72"/>
    </location>
</feature>
<dbReference type="AlphaFoldDB" id="A0A285TJG8"/>
<dbReference type="Proteomes" id="UP000219331">
    <property type="component" value="Unassembled WGS sequence"/>
</dbReference>
<feature type="transmembrane region" description="Helical" evidence="1">
    <location>
        <begin position="20"/>
        <end position="39"/>
    </location>
</feature>
<dbReference type="STRING" id="538381.GCA_001696535_00843"/>
<keyword evidence="1" id="KW-0812">Transmembrane</keyword>
<name>A0A285TJG8_9HYPH</name>
<protein>
    <submittedName>
        <fullName evidence="3">Putative solute:sodium symporter small subunit</fullName>
    </submittedName>
</protein>
<feature type="domain" description="Sodium symporter small subunit" evidence="2">
    <location>
        <begin position="11"/>
        <end position="85"/>
    </location>
</feature>
<dbReference type="Pfam" id="PF13937">
    <property type="entry name" value="DUF4212"/>
    <property type="match status" value="1"/>
</dbReference>